<evidence type="ECO:0000313" key="6">
    <source>
        <dbReference type="Proteomes" id="UP001162156"/>
    </source>
</evidence>
<evidence type="ECO:0000256" key="2">
    <source>
        <dbReference type="ARBA" id="ARBA00023242"/>
    </source>
</evidence>
<keyword evidence="2" id="KW-0539">Nucleus</keyword>
<protein>
    <recommendedName>
        <fullName evidence="4">WHIM2 domain-containing protein</fullName>
    </recommendedName>
</protein>
<organism evidence="5 6">
    <name type="scientific">Rhamnusium bicolor</name>
    <dbReference type="NCBI Taxonomy" id="1586634"/>
    <lineage>
        <taxon>Eukaryota</taxon>
        <taxon>Metazoa</taxon>
        <taxon>Ecdysozoa</taxon>
        <taxon>Arthropoda</taxon>
        <taxon>Hexapoda</taxon>
        <taxon>Insecta</taxon>
        <taxon>Pterygota</taxon>
        <taxon>Neoptera</taxon>
        <taxon>Endopterygota</taxon>
        <taxon>Coleoptera</taxon>
        <taxon>Polyphaga</taxon>
        <taxon>Cucujiformia</taxon>
        <taxon>Chrysomeloidea</taxon>
        <taxon>Cerambycidae</taxon>
        <taxon>Lepturinae</taxon>
        <taxon>Rhagiini</taxon>
        <taxon>Rhamnusium</taxon>
    </lineage>
</organism>
<dbReference type="PANTHER" id="PTHR46510">
    <property type="entry name" value="BROMODOMAIN ADJACENT TO ZINC FINGER DOMAIN PROTEIN 1A"/>
    <property type="match status" value="1"/>
</dbReference>
<evidence type="ECO:0000313" key="5">
    <source>
        <dbReference type="EMBL" id="KAJ8934181.1"/>
    </source>
</evidence>
<dbReference type="GO" id="GO:0003677">
    <property type="term" value="F:DNA binding"/>
    <property type="evidence" value="ECO:0007669"/>
    <property type="project" value="TreeGrafter"/>
</dbReference>
<dbReference type="InterPro" id="IPR047171">
    <property type="entry name" value="BAZ1A"/>
</dbReference>
<dbReference type="GO" id="GO:0045740">
    <property type="term" value="P:positive regulation of DNA replication"/>
    <property type="evidence" value="ECO:0007669"/>
    <property type="project" value="TreeGrafter"/>
</dbReference>
<dbReference type="AlphaFoldDB" id="A0AAV8X5F4"/>
<feature type="domain" description="WHIM2" evidence="4">
    <location>
        <begin position="10"/>
        <end position="152"/>
    </location>
</feature>
<accession>A0AAV8X5F4</accession>
<feature type="region of interest" description="Disordered" evidence="3">
    <location>
        <begin position="176"/>
        <end position="206"/>
    </location>
</feature>
<gene>
    <name evidence="5" type="ORF">NQ314_013535</name>
</gene>
<comment type="caution">
    <text evidence="5">The sequence shown here is derived from an EMBL/GenBank/DDBJ whole genome shotgun (WGS) entry which is preliminary data.</text>
</comment>
<dbReference type="GO" id="GO:0008623">
    <property type="term" value="C:CHRAC"/>
    <property type="evidence" value="ECO:0007669"/>
    <property type="project" value="TreeGrafter"/>
</dbReference>
<name>A0AAV8X5F4_9CUCU</name>
<dbReference type="GO" id="GO:0031445">
    <property type="term" value="P:regulation of heterochromatin formation"/>
    <property type="evidence" value="ECO:0007669"/>
    <property type="project" value="TreeGrafter"/>
</dbReference>
<dbReference type="EMBL" id="JANEYF010003761">
    <property type="protein sequence ID" value="KAJ8934181.1"/>
    <property type="molecule type" value="Genomic_DNA"/>
</dbReference>
<evidence type="ECO:0000256" key="1">
    <source>
        <dbReference type="ARBA" id="ARBA00004123"/>
    </source>
</evidence>
<feature type="compositionally biased region" description="Basic residues" evidence="3">
    <location>
        <begin position="188"/>
        <end position="206"/>
    </location>
</feature>
<dbReference type="GO" id="GO:0006355">
    <property type="term" value="P:regulation of DNA-templated transcription"/>
    <property type="evidence" value="ECO:0007669"/>
    <property type="project" value="TreeGrafter"/>
</dbReference>
<proteinExistence type="predicted"/>
<comment type="subcellular location">
    <subcellularLocation>
        <location evidence="1">Nucleus</location>
    </subcellularLocation>
</comment>
<reference evidence="5" key="1">
    <citation type="journal article" date="2023" name="Insect Mol. Biol.">
        <title>Genome sequencing provides insights into the evolution of gene families encoding plant cell wall-degrading enzymes in longhorned beetles.</title>
        <authorList>
            <person name="Shin N.R."/>
            <person name="Okamura Y."/>
            <person name="Kirsch R."/>
            <person name="Pauchet Y."/>
        </authorList>
    </citation>
    <scope>NUCLEOTIDE SEQUENCE</scope>
    <source>
        <strain evidence="5">RBIC_L_NR</strain>
    </source>
</reference>
<dbReference type="Proteomes" id="UP001162156">
    <property type="component" value="Unassembled WGS sequence"/>
</dbReference>
<keyword evidence="6" id="KW-1185">Reference proteome</keyword>
<dbReference type="GO" id="GO:0006338">
    <property type="term" value="P:chromatin remodeling"/>
    <property type="evidence" value="ECO:0007669"/>
    <property type="project" value="InterPro"/>
</dbReference>
<dbReference type="Pfam" id="PF15613">
    <property type="entry name" value="WSD"/>
    <property type="match status" value="1"/>
</dbReference>
<dbReference type="PANTHER" id="PTHR46510:SF1">
    <property type="entry name" value="BROMODOMAIN ADJACENT TO ZINC FINGER DOMAIN PROTEIN 1A"/>
    <property type="match status" value="1"/>
</dbReference>
<evidence type="ECO:0000256" key="3">
    <source>
        <dbReference type="SAM" id="MobiDB-lite"/>
    </source>
</evidence>
<evidence type="ECO:0000259" key="4">
    <source>
        <dbReference type="Pfam" id="PF15613"/>
    </source>
</evidence>
<dbReference type="GO" id="GO:0000228">
    <property type="term" value="C:nuclear chromosome"/>
    <property type="evidence" value="ECO:0007669"/>
    <property type="project" value="TreeGrafter"/>
</dbReference>
<dbReference type="InterPro" id="IPR028941">
    <property type="entry name" value="WHIM2_dom"/>
</dbReference>
<sequence>MMKAICDLQNVMGYDRAYRKYLRIDSVPGIFVNCEEEYPRTCLEEISKQNPELVNADRKQLLKYVRKIFEEMNSSDKENEPNKSSIEVNGVHDPLLDSCDDLLMCSTDPTTCVVHSRTGSNTKWFFFHDKQQLEDLEVSLNKRGIREGELLHIVKNDKDRLINVIAQTPANLLNPNVTINEEDQKPSRNTKKRQRPIRRRKFGLSC</sequence>